<sequence>MSSLKLLIYGLCSEQSALLAVFGTQPVWQRVLLFLTGHLIASSLFSLLLAISFPKRFVALRRGLLGLFFCFNFFVPAFGAVGTLLILLYFRMFLSSEERTEFSNVPLPPFQAESADLGSGMGEGGAWSRLRTVGLPRELRLKALLSVGTSGGHNSSRLLQHATGDSDDEIRLLAFNLYERQEQKIQQAISASLEELKQAKTAAVKASVCRNLAFSYWEMVYSALAQDDLRDFFVEQAAKYAAQALQLSNRNPALLVLMVRIHLQKRDYVMADEAIQAALAAGADPLKLLPYQAELAFYARDFQAVRAFLMRDATVRFRPGIGPVAQFWGAR</sequence>
<evidence type="ECO:0000256" key="1">
    <source>
        <dbReference type="SAM" id="Phobius"/>
    </source>
</evidence>
<evidence type="ECO:0000313" key="2">
    <source>
        <dbReference type="EMBL" id="ACD96908.1"/>
    </source>
</evidence>
<dbReference type="OrthoDB" id="5393896at2"/>
<evidence type="ECO:0008006" key="4">
    <source>
        <dbReference type="Google" id="ProtNLM"/>
    </source>
</evidence>
<dbReference type="HOGENOM" id="CLU_061179_1_0_7"/>
<name>B3EAM5_TRIL1</name>
<keyword evidence="1" id="KW-1133">Transmembrane helix</keyword>
<keyword evidence="1" id="KW-0472">Membrane</keyword>
<proteinExistence type="predicted"/>
<feature type="transmembrane region" description="Helical" evidence="1">
    <location>
        <begin position="31"/>
        <end position="53"/>
    </location>
</feature>
<reference evidence="2 3" key="1">
    <citation type="submission" date="2008-05" db="EMBL/GenBank/DDBJ databases">
        <title>Complete sequence of chromosome of Geobacter lovleyi SZ.</title>
        <authorList>
            <consortium name="US DOE Joint Genome Institute"/>
            <person name="Lucas S."/>
            <person name="Copeland A."/>
            <person name="Lapidus A."/>
            <person name="Glavina del Rio T."/>
            <person name="Dalin E."/>
            <person name="Tice H."/>
            <person name="Bruce D."/>
            <person name="Goodwin L."/>
            <person name="Pitluck S."/>
            <person name="Chertkov O."/>
            <person name="Meincke L."/>
            <person name="Brettin T."/>
            <person name="Detter J.C."/>
            <person name="Han C."/>
            <person name="Tapia R."/>
            <person name="Kuske C.R."/>
            <person name="Schmutz J."/>
            <person name="Larimer F."/>
            <person name="Land M."/>
            <person name="Hauser L."/>
            <person name="Kyrpides N."/>
            <person name="Mikhailova N."/>
            <person name="Sung Y."/>
            <person name="Fletcher K.E."/>
            <person name="Ritalahti K.M."/>
            <person name="Loeffler F.E."/>
            <person name="Richardson P."/>
        </authorList>
    </citation>
    <scope>NUCLEOTIDE SEQUENCE [LARGE SCALE GENOMIC DNA]</scope>
    <source>
        <strain evidence="3">ATCC BAA-1151 / DSM 17278 / SZ</strain>
    </source>
</reference>
<dbReference type="Proteomes" id="UP000002420">
    <property type="component" value="Chromosome"/>
</dbReference>
<evidence type="ECO:0000313" key="3">
    <source>
        <dbReference type="Proteomes" id="UP000002420"/>
    </source>
</evidence>
<dbReference type="KEGG" id="glo:Glov_3202"/>
<keyword evidence="1" id="KW-0812">Transmembrane</keyword>
<dbReference type="eggNOG" id="COG4783">
    <property type="taxonomic scope" value="Bacteria"/>
</dbReference>
<protein>
    <recommendedName>
        <fullName evidence="4">Transmembrane protein</fullName>
    </recommendedName>
</protein>
<dbReference type="EMBL" id="CP001089">
    <property type="protein sequence ID" value="ACD96908.1"/>
    <property type="molecule type" value="Genomic_DNA"/>
</dbReference>
<accession>B3EAM5</accession>
<dbReference type="RefSeq" id="WP_012471232.1">
    <property type="nucleotide sequence ID" value="NC_010814.1"/>
</dbReference>
<dbReference type="AlphaFoldDB" id="B3EAM5"/>
<feature type="transmembrane region" description="Helical" evidence="1">
    <location>
        <begin position="65"/>
        <end position="90"/>
    </location>
</feature>
<keyword evidence="3" id="KW-1185">Reference proteome</keyword>
<organism evidence="2 3">
    <name type="scientific">Trichlorobacter lovleyi (strain ATCC BAA-1151 / DSM 17278 / SZ)</name>
    <name type="common">Geobacter lovleyi</name>
    <dbReference type="NCBI Taxonomy" id="398767"/>
    <lineage>
        <taxon>Bacteria</taxon>
        <taxon>Pseudomonadati</taxon>
        <taxon>Thermodesulfobacteriota</taxon>
        <taxon>Desulfuromonadia</taxon>
        <taxon>Geobacterales</taxon>
        <taxon>Geobacteraceae</taxon>
        <taxon>Trichlorobacter</taxon>
    </lineage>
</organism>
<dbReference type="STRING" id="398767.Glov_3202"/>
<gene>
    <name evidence="2" type="ordered locus">Glov_3202</name>
</gene>